<gene>
    <name evidence="1" type="ORF">N7505_000416</name>
</gene>
<name>A0ABQ8WWJ1_PENCH</name>
<proteinExistence type="predicted"/>
<comment type="caution">
    <text evidence="1">The sequence shown here is derived from an EMBL/GenBank/DDBJ whole genome shotgun (WGS) entry which is preliminary data.</text>
</comment>
<evidence type="ECO:0000313" key="2">
    <source>
        <dbReference type="Proteomes" id="UP001220256"/>
    </source>
</evidence>
<dbReference type="Proteomes" id="UP001220256">
    <property type="component" value="Unassembled WGS sequence"/>
</dbReference>
<protein>
    <submittedName>
        <fullName evidence="1">Uncharacterized protein</fullName>
    </submittedName>
</protein>
<evidence type="ECO:0000313" key="1">
    <source>
        <dbReference type="EMBL" id="KAJ5282436.1"/>
    </source>
</evidence>
<reference evidence="1 2" key="1">
    <citation type="journal article" date="2023" name="IMA Fungus">
        <title>Comparative genomic study of the Penicillium genus elucidates a diverse pangenome and 15 lateral gene transfer events.</title>
        <authorList>
            <person name="Petersen C."/>
            <person name="Sorensen T."/>
            <person name="Nielsen M.R."/>
            <person name="Sondergaard T.E."/>
            <person name="Sorensen J.L."/>
            <person name="Fitzpatrick D.A."/>
            <person name="Frisvad J.C."/>
            <person name="Nielsen K.L."/>
        </authorList>
    </citation>
    <scope>NUCLEOTIDE SEQUENCE [LARGE SCALE GENOMIC DNA]</scope>
    <source>
        <strain evidence="1 2">IBT 3361</strain>
    </source>
</reference>
<dbReference type="EMBL" id="JAPVEB010000001">
    <property type="protein sequence ID" value="KAJ5282436.1"/>
    <property type="molecule type" value="Genomic_DNA"/>
</dbReference>
<sequence length="61" mass="6857">MKVPRFPRYDQLREKPETDLLDADGVCGNARCADWRDVTQMPNAARCGFVASAMEVEAPTR</sequence>
<keyword evidence="2" id="KW-1185">Reference proteome</keyword>
<accession>A0ABQ8WWJ1</accession>
<organism evidence="1 2">
    <name type="scientific">Penicillium chrysogenum</name>
    <name type="common">Penicillium notatum</name>
    <dbReference type="NCBI Taxonomy" id="5076"/>
    <lineage>
        <taxon>Eukaryota</taxon>
        <taxon>Fungi</taxon>
        <taxon>Dikarya</taxon>
        <taxon>Ascomycota</taxon>
        <taxon>Pezizomycotina</taxon>
        <taxon>Eurotiomycetes</taxon>
        <taxon>Eurotiomycetidae</taxon>
        <taxon>Eurotiales</taxon>
        <taxon>Aspergillaceae</taxon>
        <taxon>Penicillium</taxon>
        <taxon>Penicillium chrysogenum species complex</taxon>
    </lineage>
</organism>